<dbReference type="AlphaFoldDB" id="A0A8S3S1I8"/>
<keyword evidence="1" id="KW-0812">Transmembrane</keyword>
<proteinExistence type="predicted"/>
<name>A0A8S3S1I8_MYTED</name>
<evidence type="ECO:0000313" key="4">
    <source>
        <dbReference type="Proteomes" id="UP000683360"/>
    </source>
</evidence>
<keyword evidence="1" id="KW-0472">Membrane</keyword>
<feature type="signal peptide" evidence="2">
    <location>
        <begin position="1"/>
        <end position="23"/>
    </location>
</feature>
<comment type="caution">
    <text evidence="3">The sequence shown here is derived from an EMBL/GenBank/DDBJ whole genome shotgun (WGS) entry which is preliminary data.</text>
</comment>
<gene>
    <name evidence="3" type="ORF">MEDL_26348</name>
</gene>
<dbReference type="OrthoDB" id="6177268at2759"/>
<dbReference type="EMBL" id="CAJPWZ010001296">
    <property type="protein sequence ID" value="CAG2212373.1"/>
    <property type="molecule type" value="Genomic_DNA"/>
</dbReference>
<evidence type="ECO:0000256" key="2">
    <source>
        <dbReference type="SAM" id="SignalP"/>
    </source>
</evidence>
<keyword evidence="1" id="KW-1133">Transmembrane helix</keyword>
<protein>
    <submittedName>
        <fullName evidence="3">Uncharacterized protein</fullName>
    </submittedName>
</protein>
<reference evidence="3" key="1">
    <citation type="submission" date="2021-03" db="EMBL/GenBank/DDBJ databases">
        <authorList>
            <person name="Bekaert M."/>
        </authorList>
    </citation>
    <scope>NUCLEOTIDE SEQUENCE</scope>
</reference>
<accession>A0A8S3S1I8</accession>
<evidence type="ECO:0000256" key="1">
    <source>
        <dbReference type="SAM" id="Phobius"/>
    </source>
</evidence>
<organism evidence="3 4">
    <name type="scientific">Mytilus edulis</name>
    <name type="common">Blue mussel</name>
    <dbReference type="NCBI Taxonomy" id="6550"/>
    <lineage>
        <taxon>Eukaryota</taxon>
        <taxon>Metazoa</taxon>
        <taxon>Spiralia</taxon>
        <taxon>Lophotrochozoa</taxon>
        <taxon>Mollusca</taxon>
        <taxon>Bivalvia</taxon>
        <taxon>Autobranchia</taxon>
        <taxon>Pteriomorphia</taxon>
        <taxon>Mytilida</taxon>
        <taxon>Mytiloidea</taxon>
        <taxon>Mytilidae</taxon>
        <taxon>Mytilinae</taxon>
        <taxon>Mytilus</taxon>
    </lineage>
</organism>
<keyword evidence="4" id="KW-1185">Reference proteome</keyword>
<keyword evidence="2" id="KW-0732">Signal</keyword>
<feature type="transmembrane region" description="Helical" evidence="1">
    <location>
        <begin position="212"/>
        <end position="234"/>
    </location>
</feature>
<dbReference type="Proteomes" id="UP000683360">
    <property type="component" value="Unassembled WGS sequence"/>
</dbReference>
<feature type="chain" id="PRO_5035712931" evidence="2">
    <location>
        <begin position="24"/>
        <end position="355"/>
    </location>
</feature>
<sequence>MEGSLVLLIGLLSFCSLVYPASGLNVEYNNRCGYGYVWRHQTTYYCKYNTECCQIKGTWYCLNQTQSQLGCRTFQILWGSHYKLFDWMINNNTTKLTARYQTVPRFRKTTRLTSTTRPTTSVCRNKYRHRHRQRHTSKTYTKATIPIPHTTRPTTTVYVTKHRYRYIQRYGQRYRQRYRSKTYTKATTIPQTTISSTHSTYSDTKKTIITDYILGFGIPLAVVIACFATVVLKAKCNDMTRVKRKTYADMVLQKSSAPPVTNEIPEYDNACLCLHQFDTVPYRQRAGQPNETDTNDIVDRNAAICQDGYATKTALFSSAENVNETSEPPENLATVDLPTYEEARFLSNCLYETSL</sequence>
<evidence type="ECO:0000313" key="3">
    <source>
        <dbReference type="EMBL" id="CAG2212373.1"/>
    </source>
</evidence>